<reference evidence="3" key="1">
    <citation type="submission" date="2025-08" db="UniProtKB">
        <authorList>
            <consortium name="RefSeq"/>
        </authorList>
    </citation>
    <scope>IDENTIFICATION</scope>
    <source>
        <tissue evidence="3">Entire body</tissue>
    </source>
</reference>
<evidence type="ECO:0000256" key="1">
    <source>
        <dbReference type="SAM" id="SignalP"/>
    </source>
</evidence>
<keyword evidence="1" id="KW-0732">Signal</keyword>
<feature type="chain" id="PRO_5028937317" evidence="1">
    <location>
        <begin position="23"/>
        <end position="105"/>
    </location>
</feature>
<proteinExistence type="predicted"/>
<sequence length="105" mass="11664">MKILLLRIFFLYILFCLSEIESADIIRGKSDDGPPGVCHIKNINLEIPNEGLVTKGCRLYTCKYPEYVNYGCPSIIIKGPNGEKCKSAKDLSKPYPGCCKSNKCA</sequence>
<keyword evidence="2" id="KW-1185">Reference proteome</keyword>
<dbReference type="GeneID" id="112904457"/>
<feature type="signal peptide" evidence="1">
    <location>
        <begin position="1"/>
        <end position="22"/>
    </location>
</feature>
<gene>
    <name evidence="3" type="primary">LOC112904457</name>
</gene>
<name>A0A7F5QYL0_AGRPL</name>
<dbReference type="OrthoDB" id="6761907at2759"/>
<dbReference type="KEGG" id="apln:112904457"/>
<protein>
    <submittedName>
        <fullName evidence="3">Uncharacterized protein LOC112904457</fullName>
    </submittedName>
</protein>
<dbReference type="InParanoid" id="A0A7F5QYL0"/>
<organism evidence="2 3">
    <name type="scientific">Agrilus planipennis</name>
    <name type="common">Emerald ash borer</name>
    <name type="synonym">Agrilus marcopoli</name>
    <dbReference type="NCBI Taxonomy" id="224129"/>
    <lineage>
        <taxon>Eukaryota</taxon>
        <taxon>Metazoa</taxon>
        <taxon>Ecdysozoa</taxon>
        <taxon>Arthropoda</taxon>
        <taxon>Hexapoda</taxon>
        <taxon>Insecta</taxon>
        <taxon>Pterygota</taxon>
        <taxon>Neoptera</taxon>
        <taxon>Endopterygota</taxon>
        <taxon>Coleoptera</taxon>
        <taxon>Polyphaga</taxon>
        <taxon>Elateriformia</taxon>
        <taxon>Buprestoidea</taxon>
        <taxon>Buprestidae</taxon>
        <taxon>Agrilinae</taxon>
        <taxon>Agrilus</taxon>
    </lineage>
</organism>
<dbReference type="FunCoup" id="A0A7F5QYL0">
    <property type="interactions" value="45"/>
</dbReference>
<dbReference type="AlphaFoldDB" id="A0A7F5QYL0"/>
<evidence type="ECO:0000313" key="2">
    <source>
        <dbReference type="Proteomes" id="UP000192223"/>
    </source>
</evidence>
<accession>A0A7F5QYL0</accession>
<evidence type="ECO:0000313" key="3">
    <source>
        <dbReference type="RefSeq" id="XP_025830336.1"/>
    </source>
</evidence>
<dbReference type="RefSeq" id="XP_025830336.1">
    <property type="nucleotide sequence ID" value="XM_025974551.1"/>
</dbReference>
<dbReference type="Proteomes" id="UP000192223">
    <property type="component" value="Unplaced"/>
</dbReference>